<dbReference type="InterPro" id="IPR008271">
    <property type="entry name" value="Ser/Thr_kinase_AS"/>
</dbReference>
<comment type="catalytic activity">
    <reaction evidence="9">
        <text>L-seryl-[protein] + ATP = O-phospho-L-seryl-[protein] + ADP + H(+)</text>
        <dbReference type="Rhea" id="RHEA:17989"/>
        <dbReference type="Rhea" id="RHEA-COMP:9863"/>
        <dbReference type="Rhea" id="RHEA-COMP:11604"/>
        <dbReference type="ChEBI" id="CHEBI:15378"/>
        <dbReference type="ChEBI" id="CHEBI:29999"/>
        <dbReference type="ChEBI" id="CHEBI:30616"/>
        <dbReference type="ChEBI" id="CHEBI:83421"/>
        <dbReference type="ChEBI" id="CHEBI:456216"/>
        <dbReference type="EC" id="2.7.11.1"/>
    </reaction>
</comment>
<name>A0AAV5HUD6_9ROSI</name>
<evidence type="ECO:0000259" key="11">
    <source>
        <dbReference type="PROSITE" id="PS51671"/>
    </source>
</evidence>
<dbReference type="Gene3D" id="1.10.510.10">
    <property type="entry name" value="Transferase(Phosphotransferase) domain 1"/>
    <property type="match status" value="1"/>
</dbReference>
<dbReference type="Gene3D" id="3.30.200.20">
    <property type="entry name" value="Phosphorylase Kinase, domain 1"/>
    <property type="match status" value="1"/>
</dbReference>
<evidence type="ECO:0000313" key="13">
    <source>
        <dbReference type="Proteomes" id="UP001054252"/>
    </source>
</evidence>
<dbReference type="PROSITE" id="PS00108">
    <property type="entry name" value="PROTEIN_KINASE_ST"/>
    <property type="match status" value="1"/>
</dbReference>
<evidence type="ECO:0000256" key="7">
    <source>
        <dbReference type="ARBA" id="ARBA00022840"/>
    </source>
</evidence>
<dbReference type="PANTHER" id="PTHR44329">
    <property type="entry name" value="SERINE/THREONINE-PROTEIN KINASE TNNI3K-RELATED"/>
    <property type="match status" value="1"/>
</dbReference>
<comment type="catalytic activity">
    <reaction evidence="8">
        <text>L-threonyl-[protein] + ATP = O-phospho-L-threonyl-[protein] + ADP + H(+)</text>
        <dbReference type="Rhea" id="RHEA:46608"/>
        <dbReference type="Rhea" id="RHEA-COMP:11060"/>
        <dbReference type="Rhea" id="RHEA-COMP:11605"/>
        <dbReference type="ChEBI" id="CHEBI:15378"/>
        <dbReference type="ChEBI" id="CHEBI:30013"/>
        <dbReference type="ChEBI" id="CHEBI:30616"/>
        <dbReference type="ChEBI" id="CHEBI:61977"/>
        <dbReference type="ChEBI" id="CHEBI:456216"/>
        <dbReference type="EC" id="2.7.11.1"/>
    </reaction>
</comment>
<sequence>MEDTVTCGSRTPVLGQVETPKQRLKRFERFNEVLQRLRELKKVSEATISDFEDELWAHFERLPLRYAIDLDVDRAEDVLMHKRLLKEAENSDTASPVIEVRLVEFYSLSDGIQGQSAHLNFTGKVDPHSSGYSMKESIHPGPTFAKKSSYLKLVHEASRFVQDKDFKINCTLPCCRLMQEITISTVDQQKLFTRLTCLLSEVGLNIDEAHAFSTTDGYCLDVFYVHCQPYGEAEHIKKVLLEEMSKVEKYPWLKDHAKHTVGGLQYTKKKLLSNHSWEIDANLLKFERKLILGSYGDLYKGTFCGQDVAIKVLRTEYLNENMQREFNQEVDILRKIQHNNIVKFIGACTKPSNLCIVTEFMAGGSMYDVLRKQKCGLELPFLLEVAIHVSNGMSYLHQKNIIHRDLKAANLLLDEKGVRNFTLVVLLPFICRVLPKRHMPALSGD</sequence>
<dbReference type="AlphaFoldDB" id="A0AAV5HUD6"/>
<dbReference type="InterPro" id="IPR000719">
    <property type="entry name" value="Prot_kinase_dom"/>
</dbReference>
<dbReference type="PANTHER" id="PTHR44329:SF278">
    <property type="entry name" value="PROTEIN KINASE DOMAIN-CONTAINING PROTEIN"/>
    <property type="match status" value="1"/>
</dbReference>
<dbReference type="SUPFAM" id="SSF56112">
    <property type="entry name" value="Protein kinase-like (PK-like)"/>
    <property type="match status" value="1"/>
</dbReference>
<evidence type="ECO:0000256" key="8">
    <source>
        <dbReference type="ARBA" id="ARBA00047899"/>
    </source>
</evidence>
<dbReference type="InterPro" id="IPR045865">
    <property type="entry name" value="ACT-like_dom_sf"/>
</dbReference>
<keyword evidence="6" id="KW-0418">Kinase</keyword>
<dbReference type="InterPro" id="IPR002912">
    <property type="entry name" value="ACT_dom"/>
</dbReference>
<evidence type="ECO:0000256" key="3">
    <source>
        <dbReference type="ARBA" id="ARBA00022527"/>
    </source>
</evidence>
<dbReference type="EC" id="2.7.11.1" evidence="2"/>
<evidence type="ECO:0000256" key="2">
    <source>
        <dbReference type="ARBA" id="ARBA00012513"/>
    </source>
</evidence>
<evidence type="ECO:0000313" key="12">
    <source>
        <dbReference type="EMBL" id="GKU90177.1"/>
    </source>
</evidence>
<dbReference type="SUPFAM" id="SSF55021">
    <property type="entry name" value="ACT-like"/>
    <property type="match status" value="1"/>
</dbReference>
<accession>A0AAV5HUD6</accession>
<keyword evidence="7" id="KW-0067">ATP-binding</keyword>
<feature type="domain" description="ACT" evidence="11">
    <location>
        <begin position="180"/>
        <end position="255"/>
    </location>
</feature>
<evidence type="ECO:0000256" key="6">
    <source>
        <dbReference type="ARBA" id="ARBA00022777"/>
    </source>
</evidence>
<feature type="domain" description="Protein kinase" evidence="10">
    <location>
        <begin position="284"/>
        <end position="445"/>
    </location>
</feature>
<dbReference type="Proteomes" id="UP001054252">
    <property type="component" value="Unassembled WGS sequence"/>
</dbReference>
<keyword evidence="13" id="KW-1185">Reference proteome</keyword>
<proteinExistence type="inferred from homology"/>
<gene>
    <name evidence="12" type="ORF">SLEP1_g4210</name>
</gene>
<dbReference type="GO" id="GO:0005524">
    <property type="term" value="F:ATP binding"/>
    <property type="evidence" value="ECO:0007669"/>
    <property type="project" value="UniProtKB-KW"/>
</dbReference>
<dbReference type="GO" id="GO:0004674">
    <property type="term" value="F:protein serine/threonine kinase activity"/>
    <property type="evidence" value="ECO:0007669"/>
    <property type="project" value="UniProtKB-KW"/>
</dbReference>
<dbReference type="SMART" id="SM00220">
    <property type="entry name" value="S_TKc"/>
    <property type="match status" value="1"/>
</dbReference>
<protein>
    <recommendedName>
        <fullName evidence="2">non-specific serine/threonine protein kinase</fullName>
        <ecNumber evidence="2">2.7.11.1</ecNumber>
    </recommendedName>
</protein>
<dbReference type="FunFam" id="3.30.200.20:FF:000060">
    <property type="entry name" value="Serine/threonine-protein kinase isoform 1"/>
    <property type="match status" value="1"/>
</dbReference>
<dbReference type="EMBL" id="BPVZ01000004">
    <property type="protein sequence ID" value="GKU90177.1"/>
    <property type="molecule type" value="Genomic_DNA"/>
</dbReference>
<dbReference type="Pfam" id="PF07714">
    <property type="entry name" value="PK_Tyr_Ser-Thr"/>
    <property type="match status" value="1"/>
</dbReference>
<evidence type="ECO:0000256" key="4">
    <source>
        <dbReference type="ARBA" id="ARBA00022679"/>
    </source>
</evidence>
<comment type="similarity">
    <text evidence="1">Belongs to the protein kinase superfamily. TKL Ser/Thr protein kinase family. RAF subfamily.</text>
</comment>
<dbReference type="InterPro" id="IPR011009">
    <property type="entry name" value="Kinase-like_dom_sf"/>
</dbReference>
<evidence type="ECO:0000256" key="5">
    <source>
        <dbReference type="ARBA" id="ARBA00022741"/>
    </source>
</evidence>
<keyword evidence="4" id="KW-0808">Transferase</keyword>
<evidence type="ECO:0000259" key="10">
    <source>
        <dbReference type="PROSITE" id="PS50011"/>
    </source>
</evidence>
<evidence type="ECO:0000256" key="9">
    <source>
        <dbReference type="ARBA" id="ARBA00048679"/>
    </source>
</evidence>
<comment type="caution">
    <text evidence="12">The sequence shown here is derived from an EMBL/GenBank/DDBJ whole genome shotgun (WGS) entry which is preliminary data.</text>
</comment>
<keyword evidence="5" id="KW-0547">Nucleotide-binding</keyword>
<dbReference type="InterPro" id="IPR001245">
    <property type="entry name" value="Ser-Thr/Tyr_kinase_cat_dom"/>
</dbReference>
<evidence type="ECO:0000256" key="1">
    <source>
        <dbReference type="ARBA" id="ARBA00010507"/>
    </source>
</evidence>
<dbReference type="InterPro" id="IPR051681">
    <property type="entry name" value="Ser/Thr_Kinases-Pseudokinases"/>
</dbReference>
<dbReference type="PROSITE" id="PS50011">
    <property type="entry name" value="PROTEIN_KINASE_DOM"/>
    <property type="match status" value="1"/>
</dbReference>
<keyword evidence="3" id="KW-0723">Serine/threonine-protein kinase</keyword>
<organism evidence="12 13">
    <name type="scientific">Rubroshorea leprosula</name>
    <dbReference type="NCBI Taxonomy" id="152421"/>
    <lineage>
        <taxon>Eukaryota</taxon>
        <taxon>Viridiplantae</taxon>
        <taxon>Streptophyta</taxon>
        <taxon>Embryophyta</taxon>
        <taxon>Tracheophyta</taxon>
        <taxon>Spermatophyta</taxon>
        <taxon>Magnoliopsida</taxon>
        <taxon>eudicotyledons</taxon>
        <taxon>Gunneridae</taxon>
        <taxon>Pentapetalae</taxon>
        <taxon>rosids</taxon>
        <taxon>malvids</taxon>
        <taxon>Malvales</taxon>
        <taxon>Dipterocarpaceae</taxon>
        <taxon>Rubroshorea</taxon>
    </lineage>
</organism>
<dbReference type="PROSITE" id="PS51671">
    <property type="entry name" value="ACT"/>
    <property type="match status" value="1"/>
</dbReference>
<reference evidence="12 13" key="1">
    <citation type="journal article" date="2021" name="Commun. Biol.">
        <title>The genome of Shorea leprosula (Dipterocarpaceae) highlights the ecological relevance of drought in aseasonal tropical rainforests.</title>
        <authorList>
            <person name="Ng K.K.S."/>
            <person name="Kobayashi M.J."/>
            <person name="Fawcett J.A."/>
            <person name="Hatakeyama M."/>
            <person name="Paape T."/>
            <person name="Ng C.H."/>
            <person name="Ang C.C."/>
            <person name="Tnah L.H."/>
            <person name="Lee C.T."/>
            <person name="Nishiyama T."/>
            <person name="Sese J."/>
            <person name="O'Brien M.J."/>
            <person name="Copetti D."/>
            <person name="Mohd Noor M.I."/>
            <person name="Ong R.C."/>
            <person name="Putra M."/>
            <person name="Sireger I.Z."/>
            <person name="Indrioko S."/>
            <person name="Kosugi Y."/>
            <person name="Izuno A."/>
            <person name="Isagi Y."/>
            <person name="Lee S.L."/>
            <person name="Shimizu K.K."/>
        </authorList>
    </citation>
    <scope>NUCLEOTIDE SEQUENCE [LARGE SCALE GENOMIC DNA]</scope>
    <source>
        <strain evidence="12">214</strain>
    </source>
</reference>